<reference evidence="2" key="1">
    <citation type="journal article" date="2019" name="Int. J. Syst. Evol. Microbiol.">
        <title>The Global Catalogue of Microorganisms (GCM) 10K type strain sequencing project: providing services to taxonomists for standard genome sequencing and annotation.</title>
        <authorList>
            <consortium name="The Broad Institute Genomics Platform"/>
            <consortium name="The Broad Institute Genome Sequencing Center for Infectious Disease"/>
            <person name="Wu L."/>
            <person name="Ma J."/>
        </authorList>
    </citation>
    <scope>NUCLEOTIDE SEQUENCE [LARGE SCALE GENOMIC DNA]</scope>
    <source>
        <strain evidence="2">CGMCC 1.15053</strain>
    </source>
</reference>
<dbReference type="EMBL" id="JBHSOH010000011">
    <property type="protein sequence ID" value="MFC5848887.1"/>
    <property type="molecule type" value="Genomic_DNA"/>
</dbReference>
<keyword evidence="1" id="KW-0808">Transferase</keyword>
<dbReference type="RefSeq" id="WP_380049357.1">
    <property type="nucleotide sequence ID" value="NZ_JBHSOH010000011.1"/>
</dbReference>
<sequence>MTRTINAGSILARLKNLQRDRYPNLPPNTMLHLYAQQGLLARLDASPYAERCVLKGAMSLFARYGNAARPTQDLDLATRDLPNTPEQIHTLLTELCTVPFGDGLSFDPGSIRVEVINEAFDYPGVKAFLQATLGPSRVHLQLDFSFGNVITPAPVQLVFPPLLIEEGVRIAVYPLETVITEKFAALVEIGEATTRMKDLYDLHVILSTELFEAETVRNALTRSFAARGTPTDHIPDILGEEFAQNETLQRRWQQYLRRTRFTAPRFGEVMSQLQTFYRPLLLDGTEIRAWDGKEWR</sequence>
<name>A0ABW1DJJ3_9DEIO</name>
<dbReference type="GO" id="GO:0016740">
    <property type="term" value="F:transferase activity"/>
    <property type="evidence" value="ECO:0007669"/>
    <property type="project" value="UniProtKB-KW"/>
</dbReference>
<organism evidence="1 2">
    <name type="scientific">Deinococcus petrolearius</name>
    <dbReference type="NCBI Taxonomy" id="1751295"/>
    <lineage>
        <taxon>Bacteria</taxon>
        <taxon>Thermotogati</taxon>
        <taxon>Deinococcota</taxon>
        <taxon>Deinococci</taxon>
        <taxon>Deinococcales</taxon>
        <taxon>Deinococcaceae</taxon>
        <taxon>Deinococcus</taxon>
    </lineage>
</organism>
<accession>A0ABW1DJJ3</accession>
<proteinExistence type="predicted"/>
<keyword evidence="2" id="KW-1185">Reference proteome</keyword>
<protein>
    <submittedName>
        <fullName evidence="1">Nucleotidyl transferase AbiEii/AbiGii toxin family protein</fullName>
    </submittedName>
</protein>
<evidence type="ECO:0000313" key="1">
    <source>
        <dbReference type="EMBL" id="MFC5848887.1"/>
    </source>
</evidence>
<evidence type="ECO:0000313" key="2">
    <source>
        <dbReference type="Proteomes" id="UP001595979"/>
    </source>
</evidence>
<dbReference type="InterPro" id="IPR014942">
    <property type="entry name" value="AbiEii"/>
</dbReference>
<gene>
    <name evidence="1" type="ORF">ACFPQ6_11250</name>
</gene>
<dbReference type="Pfam" id="PF08843">
    <property type="entry name" value="AbiEii"/>
    <property type="match status" value="1"/>
</dbReference>
<dbReference type="Proteomes" id="UP001595979">
    <property type="component" value="Unassembled WGS sequence"/>
</dbReference>
<comment type="caution">
    <text evidence="1">The sequence shown here is derived from an EMBL/GenBank/DDBJ whole genome shotgun (WGS) entry which is preliminary data.</text>
</comment>